<feature type="region of interest" description="Disordered" evidence="1">
    <location>
        <begin position="858"/>
        <end position="877"/>
    </location>
</feature>
<gene>
    <name evidence="2" type="ORF">HD556DRAFT_1505822</name>
</gene>
<sequence>MSSDERRALEALKEDKNATIEDWQEGCDDSFGDVWNGTESIAISHAGGEFADLAREVLGDFWKTNNRVRRVDNRTRRDRVLRRNQAFTEQMPAMIDAYLAWSLAKSKEEFKSFFERLRNEELESNSDYGEWSISVIDVFYASKVTLRILPIDATICSAMVRQGVMPCSPISPTVGITTEALDLYRVAHLRSPHLSIQAFVKTVCDLHGVEFHRHLSRQFSIAFDTYLQIRRSVADIVAESLQRNSPDWRLKHACPTCTYELTDEEALTFRLLYSMDGNDSLKRVLRRSLDHDTDDSLAPSSEVPTGQQFTSDWYLPRAFVDRYSRESETTTAVGDEEDAATEDSCAGRWKNMDDAKTKKAWGIYDETGIFVAVCRHGFMLLVADMVQSGELAKYPLAVVAKLLDVFGKQLGSGYDIGCQFKTTLDNSSLGPLARSLQHTCLVGAFHGHAHRRLCQLFSLTTYIKGLGLEDLETCERTFSKSNSLASALRYASVFHRQQAIDCYFEHNDDFEVYANLSNFLYSNYKQALDILNDGDTTLPKLMQDLRLMDESIFERWLEEEKTYLQGLTREPEDETLQMEYWQKLVNFTASEEALNAAMEAFQVYSHHEAASYDIQMRDTRKAETARRHAVEDHERNSKLVQALERKLEITMRWTPEDADWQRVGRLVAHRKYQCALDRLEGLIVARIFELTRMNRAATGYKLRKHIAKALQTRSIAIRSALNTYNAIAEAMHPPRKTLKWDEVVEYAFLADFDLLRDTRADVSQRPWASPVARRVMDLYFKMCRAREEIQRLNVEVRRLVTYIRDEDKYLRACEDQLKAVSPTLAHQVAIHRNVRGRFNSRHLKRVHEISTLPGFTGTISPGISTNTGLGESSSTPNAQIPSQLLVEHLPFDNIRRPAAAPDTLDELDEEEQEEEVEEEASRSLQDVLRVADDLSRLELHDHADEQ</sequence>
<dbReference type="Proteomes" id="UP000719766">
    <property type="component" value="Unassembled WGS sequence"/>
</dbReference>
<dbReference type="RefSeq" id="XP_041164287.1">
    <property type="nucleotide sequence ID" value="XM_041309031.1"/>
</dbReference>
<proteinExistence type="predicted"/>
<keyword evidence="3" id="KW-1185">Reference proteome</keyword>
<dbReference type="OrthoDB" id="3246730at2759"/>
<dbReference type="PANTHER" id="PTHR33096:SF1">
    <property type="entry name" value="CXC1-LIKE CYSTEINE CLUSTER ASSOCIATED WITH KDZ TRANSPOSASES DOMAIN-CONTAINING PROTEIN"/>
    <property type="match status" value="1"/>
</dbReference>
<evidence type="ECO:0008006" key="4">
    <source>
        <dbReference type="Google" id="ProtNLM"/>
    </source>
</evidence>
<dbReference type="Pfam" id="PF18758">
    <property type="entry name" value="KDZ"/>
    <property type="match status" value="1"/>
</dbReference>
<dbReference type="EMBL" id="JABBWE010000009">
    <property type="protein sequence ID" value="KAG1800301.1"/>
    <property type="molecule type" value="Genomic_DNA"/>
</dbReference>
<organism evidence="2 3">
    <name type="scientific">Suillus plorans</name>
    <dbReference type="NCBI Taxonomy" id="116603"/>
    <lineage>
        <taxon>Eukaryota</taxon>
        <taxon>Fungi</taxon>
        <taxon>Dikarya</taxon>
        <taxon>Basidiomycota</taxon>
        <taxon>Agaricomycotina</taxon>
        <taxon>Agaricomycetes</taxon>
        <taxon>Agaricomycetidae</taxon>
        <taxon>Boletales</taxon>
        <taxon>Suillineae</taxon>
        <taxon>Suillaceae</taxon>
        <taxon>Suillus</taxon>
    </lineage>
</organism>
<name>A0A9P7J2Z9_9AGAM</name>
<dbReference type="AlphaFoldDB" id="A0A9P7J2Z9"/>
<feature type="region of interest" description="Disordered" evidence="1">
    <location>
        <begin position="899"/>
        <end position="925"/>
    </location>
</feature>
<evidence type="ECO:0000256" key="1">
    <source>
        <dbReference type="SAM" id="MobiDB-lite"/>
    </source>
</evidence>
<protein>
    <recommendedName>
        <fullName evidence="4">CxC1-like cysteine cluster associated with KDZ transposases domain-containing protein</fullName>
    </recommendedName>
</protein>
<dbReference type="InterPro" id="IPR040521">
    <property type="entry name" value="KDZ"/>
</dbReference>
<dbReference type="PANTHER" id="PTHR33096">
    <property type="entry name" value="CXC2 DOMAIN-CONTAINING PROTEIN"/>
    <property type="match status" value="1"/>
</dbReference>
<accession>A0A9P7J2Z9</accession>
<comment type="caution">
    <text evidence="2">The sequence shown here is derived from an EMBL/GenBank/DDBJ whole genome shotgun (WGS) entry which is preliminary data.</text>
</comment>
<evidence type="ECO:0000313" key="2">
    <source>
        <dbReference type="EMBL" id="KAG1800301.1"/>
    </source>
</evidence>
<reference evidence="2" key="1">
    <citation type="journal article" date="2020" name="New Phytol.">
        <title>Comparative genomics reveals dynamic genome evolution in host specialist ectomycorrhizal fungi.</title>
        <authorList>
            <person name="Lofgren L.A."/>
            <person name="Nguyen N.H."/>
            <person name="Vilgalys R."/>
            <person name="Ruytinx J."/>
            <person name="Liao H.L."/>
            <person name="Branco S."/>
            <person name="Kuo A."/>
            <person name="LaButti K."/>
            <person name="Lipzen A."/>
            <person name="Andreopoulos W."/>
            <person name="Pangilinan J."/>
            <person name="Riley R."/>
            <person name="Hundley H."/>
            <person name="Na H."/>
            <person name="Barry K."/>
            <person name="Grigoriev I.V."/>
            <person name="Stajich J.E."/>
            <person name="Kennedy P.G."/>
        </authorList>
    </citation>
    <scope>NUCLEOTIDE SEQUENCE</scope>
    <source>
        <strain evidence="2">S12</strain>
    </source>
</reference>
<evidence type="ECO:0000313" key="3">
    <source>
        <dbReference type="Proteomes" id="UP000719766"/>
    </source>
</evidence>
<dbReference type="GeneID" id="64602795"/>
<feature type="compositionally biased region" description="Acidic residues" evidence="1">
    <location>
        <begin position="903"/>
        <end position="918"/>
    </location>
</feature>